<dbReference type="PANTHER" id="PTHR42988">
    <property type="entry name" value="PHOSPHOHYDROLASE"/>
    <property type="match status" value="1"/>
</dbReference>
<keyword evidence="5" id="KW-0472">Membrane</keyword>
<dbReference type="Gene3D" id="3.60.21.10">
    <property type="match status" value="1"/>
</dbReference>
<evidence type="ECO:0000259" key="6">
    <source>
        <dbReference type="Pfam" id="PF00149"/>
    </source>
</evidence>
<comment type="similarity">
    <text evidence="4">Belongs to the cyclic nucleotide phosphodiesterase class-III family.</text>
</comment>
<evidence type="ECO:0000313" key="8">
    <source>
        <dbReference type="Proteomes" id="UP000673975"/>
    </source>
</evidence>
<dbReference type="InterPro" id="IPR029052">
    <property type="entry name" value="Metallo-depent_PP-like"/>
</dbReference>
<keyword evidence="5" id="KW-1133">Transmembrane helix</keyword>
<comment type="caution">
    <text evidence="7">The sequence shown here is derived from an EMBL/GenBank/DDBJ whole genome shotgun (WGS) entry which is preliminary data.</text>
</comment>
<dbReference type="InterPro" id="IPR004843">
    <property type="entry name" value="Calcineurin-like_PHP"/>
</dbReference>
<keyword evidence="5" id="KW-0812">Transmembrane</keyword>
<dbReference type="Proteomes" id="UP000673975">
    <property type="component" value="Unassembled WGS sequence"/>
</dbReference>
<evidence type="ECO:0000256" key="1">
    <source>
        <dbReference type="ARBA" id="ARBA00022723"/>
    </source>
</evidence>
<reference evidence="7" key="1">
    <citation type="submission" date="2021-02" db="EMBL/GenBank/DDBJ databases">
        <title>Natronogracilivirga saccharolytica gen. nov. sp. nov. a new anaerobic, haloalkiliphilic carbohydrate-fermenting bacterium from soda lake and proposing of Cyclonatronumiaceae fam. nov. in the phylum Balneolaeota.</title>
        <authorList>
            <person name="Zhilina T.N."/>
            <person name="Sorokin D.Y."/>
            <person name="Zavarzina D.G."/>
            <person name="Toshchakov S.V."/>
            <person name="Kublanov I.V."/>
        </authorList>
    </citation>
    <scope>NUCLEOTIDE SEQUENCE</scope>
    <source>
        <strain evidence="7">Z-1702</strain>
    </source>
</reference>
<dbReference type="PROSITE" id="PS51318">
    <property type="entry name" value="TAT"/>
    <property type="match status" value="1"/>
</dbReference>
<dbReference type="Pfam" id="PF00149">
    <property type="entry name" value="Metallophos"/>
    <property type="match status" value="1"/>
</dbReference>
<organism evidence="7 8">
    <name type="scientific">Natronogracilivirga saccharolytica</name>
    <dbReference type="NCBI Taxonomy" id="2812953"/>
    <lineage>
        <taxon>Bacteria</taxon>
        <taxon>Pseudomonadati</taxon>
        <taxon>Balneolota</taxon>
        <taxon>Balneolia</taxon>
        <taxon>Balneolales</taxon>
        <taxon>Cyclonatronaceae</taxon>
        <taxon>Natronogracilivirga</taxon>
    </lineage>
</organism>
<dbReference type="InterPro" id="IPR006311">
    <property type="entry name" value="TAT_signal"/>
</dbReference>
<dbReference type="SUPFAM" id="SSF56300">
    <property type="entry name" value="Metallo-dependent phosphatases"/>
    <property type="match status" value="1"/>
</dbReference>
<evidence type="ECO:0000256" key="2">
    <source>
        <dbReference type="ARBA" id="ARBA00022801"/>
    </source>
</evidence>
<keyword evidence="3" id="KW-0408">Iron</keyword>
<name>A0A8J7UWT1_9BACT</name>
<feature type="transmembrane region" description="Helical" evidence="5">
    <location>
        <begin position="21"/>
        <end position="41"/>
    </location>
</feature>
<protein>
    <submittedName>
        <fullName evidence="7">Metallophosphoesterase</fullName>
    </submittedName>
</protein>
<keyword evidence="8" id="KW-1185">Reference proteome</keyword>
<keyword evidence="1" id="KW-0479">Metal-binding</keyword>
<dbReference type="PANTHER" id="PTHR42988:SF2">
    <property type="entry name" value="CYCLIC NUCLEOTIDE PHOSPHODIESTERASE CBUA0032-RELATED"/>
    <property type="match status" value="1"/>
</dbReference>
<accession>A0A8J7UWT1</accession>
<evidence type="ECO:0000313" key="7">
    <source>
        <dbReference type="EMBL" id="MBP3193967.1"/>
    </source>
</evidence>
<proteinExistence type="inferred from homology"/>
<evidence type="ECO:0000256" key="5">
    <source>
        <dbReference type="SAM" id="Phobius"/>
    </source>
</evidence>
<evidence type="ECO:0000256" key="4">
    <source>
        <dbReference type="ARBA" id="ARBA00025742"/>
    </source>
</evidence>
<sequence>MDNSSNNSRNSKDGFSIGRRKFLATSTALTTGLVLGFPGILTSKNKTRNESEADYFVLIADTHIDKNPHTLRAGSNMFDNLETAVNRILNNGKYGKPDGVIILGDLANTHGLVGEFALSWTLLRHLSNAGIPVHIAMGNHENRENFYTVFPDHKPEDPMVQGRHVEIIESRHTYHIILDTLARVDEYITWGELGEAQRNWLDETLKTYNDKPVMLHGHHYPWPNTQDDGSIRGLKDYEELIELTHDHKHVKGYYFGHSHRLDTDPYGRVDVDTKGLNLLNVPTNAGHAGNQPVGYIHALYYSDKADFEIECIDTSEQWHGNTFSKTYRS</sequence>
<dbReference type="AlphaFoldDB" id="A0A8J7UWT1"/>
<dbReference type="GO" id="GO:0046872">
    <property type="term" value="F:metal ion binding"/>
    <property type="evidence" value="ECO:0007669"/>
    <property type="project" value="UniProtKB-KW"/>
</dbReference>
<keyword evidence="2" id="KW-0378">Hydrolase</keyword>
<dbReference type="RefSeq" id="WP_210513427.1">
    <property type="nucleotide sequence ID" value="NZ_JAFIDN010000019.1"/>
</dbReference>
<dbReference type="EMBL" id="JAFIDN010000019">
    <property type="protein sequence ID" value="MBP3193967.1"/>
    <property type="molecule type" value="Genomic_DNA"/>
</dbReference>
<gene>
    <name evidence="7" type="ORF">NATSA_14915</name>
</gene>
<dbReference type="GO" id="GO:0016787">
    <property type="term" value="F:hydrolase activity"/>
    <property type="evidence" value="ECO:0007669"/>
    <property type="project" value="UniProtKB-KW"/>
</dbReference>
<dbReference type="InterPro" id="IPR050884">
    <property type="entry name" value="CNP_phosphodiesterase-III"/>
</dbReference>
<evidence type="ECO:0000256" key="3">
    <source>
        <dbReference type="ARBA" id="ARBA00023004"/>
    </source>
</evidence>
<feature type="domain" description="Calcineurin-like phosphoesterase" evidence="6">
    <location>
        <begin position="56"/>
        <end position="260"/>
    </location>
</feature>